<feature type="domain" description="GFO/IDH/MocA-like oxidoreductase" evidence="4">
    <location>
        <begin position="130"/>
        <end position="250"/>
    </location>
</feature>
<dbReference type="InterPro" id="IPR000683">
    <property type="entry name" value="Gfo/Idh/MocA-like_OxRdtase_N"/>
</dbReference>
<proteinExistence type="inferred from homology"/>
<evidence type="ECO:0000256" key="1">
    <source>
        <dbReference type="ARBA" id="ARBA00010928"/>
    </source>
</evidence>
<evidence type="ECO:0000259" key="4">
    <source>
        <dbReference type="Pfam" id="PF22725"/>
    </source>
</evidence>
<evidence type="ECO:0000313" key="6">
    <source>
        <dbReference type="Proteomes" id="UP000481153"/>
    </source>
</evidence>
<sequence>MSSSLLRAGLVGFGTAATFFHLPLLQASKRFTITHVLERTQSRSAALLPDATIVRSMEALLATDIDVVVIATPTDMHYAQAKMSLEAKKHVVVDKPFCVTHAEALELVALAKAQGVFLTVFHNRRWDSDFLTVQDLLRSNALGQVQYVEIHFDRFRPEPKHNWKENPATPGGGMMYDLGSHLVDQMLQLFGQPLDIKADVQSQRGADLNDDYFRLECSFPNDLTVILTAGMLVKDLGPKYIIRGTGGSFEKYGLDVQEASMREGKSPLDADFGVEGQDIWGTLTKGDGTIEKIPSRTGQYVNFYIGVADSIHGAPLPVSPEDAARVIEIVENAKKVHRKPEN</sequence>
<comment type="similarity">
    <text evidence="1">Belongs to the Gfo/Idh/MocA family.</text>
</comment>
<name>A0A6G0X9B4_9STRA</name>
<dbReference type="PANTHER" id="PTHR43708:SF5">
    <property type="entry name" value="CONSERVED EXPRESSED OXIDOREDUCTASE (EUROFUNG)-RELATED"/>
    <property type="match status" value="1"/>
</dbReference>
<dbReference type="InterPro" id="IPR051317">
    <property type="entry name" value="Gfo/Idh/MocA_oxidoreduct"/>
</dbReference>
<dbReference type="EMBL" id="VJMJ01000088">
    <property type="protein sequence ID" value="KAF0736665.1"/>
    <property type="molecule type" value="Genomic_DNA"/>
</dbReference>
<organism evidence="5 6">
    <name type="scientific">Aphanomyces euteiches</name>
    <dbReference type="NCBI Taxonomy" id="100861"/>
    <lineage>
        <taxon>Eukaryota</taxon>
        <taxon>Sar</taxon>
        <taxon>Stramenopiles</taxon>
        <taxon>Oomycota</taxon>
        <taxon>Saprolegniomycetes</taxon>
        <taxon>Saprolegniales</taxon>
        <taxon>Verrucalvaceae</taxon>
        <taxon>Aphanomyces</taxon>
    </lineage>
</organism>
<dbReference type="PANTHER" id="PTHR43708">
    <property type="entry name" value="CONSERVED EXPRESSED OXIDOREDUCTASE (EUROFUNG)"/>
    <property type="match status" value="1"/>
</dbReference>
<evidence type="ECO:0000259" key="3">
    <source>
        <dbReference type="Pfam" id="PF01408"/>
    </source>
</evidence>
<dbReference type="VEuPathDB" id="FungiDB:AeMF1_010792"/>
<dbReference type="SUPFAM" id="SSF51735">
    <property type="entry name" value="NAD(P)-binding Rossmann-fold domains"/>
    <property type="match status" value="1"/>
</dbReference>
<comment type="caution">
    <text evidence="5">The sequence shown here is derived from an EMBL/GenBank/DDBJ whole genome shotgun (WGS) entry which is preliminary data.</text>
</comment>
<keyword evidence="6" id="KW-1185">Reference proteome</keyword>
<gene>
    <name evidence="5" type="ORF">Ae201684_007115</name>
</gene>
<dbReference type="InterPro" id="IPR036291">
    <property type="entry name" value="NAD(P)-bd_dom_sf"/>
</dbReference>
<dbReference type="Gene3D" id="3.40.50.720">
    <property type="entry name" value="NAD(P)-binding Rossmann-like Domain"/>
    <property type="match status" value="1"/>
</dbReference>
<dbReference type="GO" id="GO:0016491">
    <property type="term" value="F:oxidoreductase activity"/>
    <property type="evidence" value="ECO:0007669"/>
    <property type="project" value="UniProtKB-KW"/>
</dbReference>
<dbReference type="AlphaFoldDB" id="A0A6G0X9B4"/>
<evidence type="ECO:0000256" key="2">
    <source>
        <dbReference type="ARBA" id="ARBA00023002"/>
    </source>
</evidence>
<protein>
    <recommendedName>
        <fullName evidence="7">Oxidoreductase</fullName>
    </recommendedName>
</protein>
<dbReference type="GO" id="GO:0000166">
    <property type="term" value="F:nucleotide binding"/>
    <property type="evidence" value="ECO:0007669"/>
    <property type="project" value="InterPro"/>
</dbReference>
<dbReference type="SUPFAM" id="SSF55347">
    <property type="entry name" value="Glyceraldehyde-3-phosphate dehydrogenase-like, C-terminal domain"/>
    <property type="match status" value="1"/>
</dbReference>
<accession>A0A6G0X9B4</accession>
<keyword evidence="2" id="KW-0560">Oxidoreductase</keyword>
<feature type="domain" description="Gfo/Idh/MocA-like oxidoreductase N-terminal" evidence="3">
    <location>
        <begin position="7"/>
        <end position="122"/>
    </location>
</feature>
<evidence type="ECO:0008006" key="7">
    <source>
        <dbReference type="Google" id="ProtNLM"/>
    </source>
</evidence>
<dbReference type="Pfam" id="PF22725">
    <property type="entry name" value="GFO_IDH_MocA_C3"/>
    <property type="match status" value="1"/>
</dbReference>
<reference evidence="5 6" key="1">
    <citation type="submission" date="2019-07" db="EMBL/GenBank/DDBJ databases">
        <title>Genomics analysis of Aphanomyces spp. identifies a new class of oomycete effector associated with host adaptation.</title>
        <authorList>
            <person name="Gaulin E."/>
        </authorList>
    </citation>
    <scope>NUCLEOTIDE SEQUENCE [LARGE SCALE GENOMIC DNA]</scope>
    <source>
        <strain evidence="5 6">ATCC 201684</strain>
    </source>
</reference>
<dbReference type="InterPro" id="IPR055170">
    <property type="entry name" value="GFO_IDH_MocA-like_dom"/>
</dbReference>
<dbReference type="Proteomes" id="UP000481153">
    <property type="component" value="Unassembled WGS sequence"/>
</dbReference>
<dbReference type="Pfam" id="PF01408">
    <property type="entry name" value="GFO_IDH_MocA"/>
    <property type="match status" value="1"/>
</dbReference>
<dbReference type="Gene3D" id="3.30.360.10">
    <property type="entry name" value="Dihydrodipicolinate Reductase, domain 2"/>
    <property type="match status" value="1"/>
</dbReference>
<evidence type="ECO:0000313" key="5">
    <source>
        <dbReference type="EMBL" id="KAF0736665.1"/>
    </source>
</evidence>